<dbReference type="InterPro" id="IPR014196">
    <property type="entry name" value="SpoIIM"/>
</dbReference>
<name>A0A6B8RWF1_9BACL</name>
<keyword evidence="1" id="KW-1133">Transmembrane helix</keyword>
<dbReference type="Pfam" id="PF01944">
    <property type="entry name" value="SpoIIM"/>
    <property type="match status" value="1"/>
</dbReference>
<proteinExistence type="predicted"/>
<keyword evidence="3" id="KW-1185">Reference proteome</keyword>
<keyword evidence="1" id="KW-0812">Transmembrane</keyword>
<accession>A0A6B8RWF1</accession>
<dbReference type="Proteomes" id="UP000426246">
    <property type="component" value="Chromosome"/>
</dbReference>
<feature type="transmembrane region" description="Helical" evidence="1">
    <location>
        <begin position="74"/>
        <end position="93"/>
    </location>
</feature>
<evidence type="ECO:0000313" key="2">
    <source>
        <dbReference type="EMBL" id="QGR00095.1"/>
    </source>
</evidence>
<dbReference type="InterPro" id="IPR002798">
    <property type="entry name" value="SpoIIM-like"/>
</dbReference>
<evidence type="ECO:0000313" key="3">
    <source>
        <dbReference type="Proteomes" id="UP000426246"/>
    </source>
</evidence>
<gene>
    <name evidence="2" type="primary">spoIIM</name>
    <name evidence="2" type="ORF">EHS13_14360</name>
</gene>
<dbReference type="NCBIfam" id="TIGR02831">
    <property type="entry name" value="spo_II_M"/>
    <property type="match status" value="1"/>
</dbReference>
<dbReference type="OrthoDB" id="2065033at2"/>
<organism evidence="2 3">
    <name type="scientific">Paenibacillus psychroresistens</name>
    <dbReference type="NCBI Taxonomy" id="1778678"/>
    <lineage>
        <taxon>Bacteria</taxon>
        <taxon>Bacillati</taxon>
        <taxon>Bacillota</taxon>
        <taxon>Bacilli</taxon>
        <taxon>Bacillales</taxon>
        <taxon>Paenibacillaceae</taxon>
        <taxon>Paenibacillus</taxon>
    </lineage>
</organism>
<protein>
    <submittedName>
        <fullName evidence="2">Stage II sporulation protein M</fullName>
    </submittedName>
</protein>
<feature type="transmembrane region" description="Helical" evidence="1">
    <location>
        <begin position="100"/>
        <end position="125"/>
    </location>
</feature>
<feature type="transmembrane region" description="Helical" evidence="1">
    <location>
        <begin position="131"/>
        <end position="151"/>
    </location>
</feature>
<reference evidence="3" key="1">
    <citation type="submission" date="2018-11" db="EMBL/GenBank/DDBJ databases">
        <title>Complete genome sequence of Paenibacillus sp. ML311-T8.</title>
        <authorList>
            <person name="Nam Y.-D."/>
            <person name="Kang J."/>
            <person name="Chung W.-H."/>
            <person name="Park Y.S."/>
        </authorList>
    </citation>
    <scope>NUCLEOTIDE SEQUENCE [LARGE SCALE GENOMIC DNA]</scope>
    <source>
        <strain evidence="3">ML311-T8</strain>
    </source>
</reference>
<dbReference type="EMBL" id="CP034235">
    <property type="protein sequence ID" value="QGR00095.1"/>
    <property type="molecule type" value="Genomic_DNA"/>
</dbReference>
<keyword evidence="1" id="KW-0472">Membrane</keyword>
<dbReference type="AlphaFoldDB" id="A0A6B8RWF1"/>
<evidence type="ECO:0000256" key="1">
    <source>
        <dbReference type="SAM" id="Phobius"/>
    </source>
</evidence>
<feature type="transmembrane region" description="Helical" evidence="1">
    <location>
        <begin position="172"/>
        <end position="195"/>
    </location>
</feature>
<sequence>MRSYMKEHMPLYVYVSVLFITGVVFGVVIVQALTLEQKQELSRHLGNFFQMVDIGLEWDKQHSFLQSFLLNFKWLALICLLGLSVIGLPFILFMDFLKGVLIGFTVGFMVGEYAWKGMLFALASVVPQNLLLIPALIICSVTSIAFGLHLLKSRFLRQHLSNSLSFSKFIGTTFSLAVLLIVVSLYEALLSPLIMQWVTPILVS</sequence>
<dbReference type="KEGG" id="ppsc:EHS13_14360"/>
<dbReference type="PIRSF" id="PIRSF038973">
    <property type="entry name" value="SpoIIM"/>
    <property type="match status" value="1"/>
</dbReference>
<feature type="transmembrane region" description="Helical" evidence="1">
    <location>
        <begin position="12"/>
        <end position="33"/>
    </location>
</feature>